<dbReference type="WBParaSite" id="ES5_v2.g30712.t1">
    <property type="protein sequence ID" value="ES5_v2.g30712.t1"/>
    <property type="gene ID" value="ES5_v2.g30712"/>
</dbReference>
<name>A0AC34GMP2_9BILA</name>
<dbReference type="Proteomes" id="UP000887579">
    <property type="component" value="Unplaced"/>
</dbReference>
<protein>
    <submittedName>
        <fullName evidence="2">Uncharacterized protein</fullName>
    </submittedName>
</protein>
<reference evidence="2" key="1">
    <citation type="submission" date="2022-11" db="UniProtKB">
        <authorList>
            <consortium name="WormBaseParasite"/>
        </authorList>
    </citation>
    <scope>IDENTIFICATION</scope>
</reference>
<sequence length="72" mass="8596">MCGNVMDLFLDRERRRFVKIVQKSYHPFIEVSILSNWFQFSSEKEFAEYMKAQGIELHVGAKTEPKKWQLKA</sequence>
<proteinExistence type="predicted"/>
<evidence type="ECO:0000313" key="1">
    <source>
        <dbReference type="Proteomes" id="UP000887579"/>
    </source>
</evidence>
<organism evidence="1 2">
    <name type="scientific">Panagrolaimus sp. ES5</name>
    <dbReference type="NCBI Taxonomy" id="591445"/>
    <lineage>
        <taxon>Eukaryota</taxon>
        <taxon>Metazoa</taxon>
        <taxon>Ecdysozoa</taxon>
        <taxon>Nematoda</taxon>
        <taxon>Chromadorea</taxon>
        <taxon>Rhabditida</taxon>
        <taxon>Tylenchina</taxon>
        <taxon>Panagrolaimomorpha</taxon>
        <taxon>Panagrolaimoidea</taxon>
        <taxon>Panagrolaimidae</taxon>
        <taxon>Panagrolaimus</taxon>
    </lineage>
</organism>
<accession>A0AC34GMP2</accession>
<evidence type="ECO:0000313" key="2">
    <source>
        <dbReference type="WBParaSite" id="ES5_v2.g30712.t1"/>
    </source>
</evidence>